<gene>
    <name evidence="2" type="ORF">EC1118_1E8_3059g</name>
</gene>
<reference evidence="2" key="1">
    <citation type="journal article" date="2009" name="Proc. Natl. Acad. Sci. U.S.A.">
        <title>Eukaryote-to-eukaryote gene transfer events revealed by the genome sequence of the wine yeast Saccharomyces cerevisiae EC1118.</title>
        <authorList>
            <person name="Novo M."/>
            <person name="Bigey F."/>
            <person name="Beyne E."/>
            <person name="Galeote V."/>
            <person name="Gavory F."/>
            <person name="Mallet S."/>
            <person name="Cambot B."/>
            <person name="Legras J.L."/>
            <person name="Wincker P."/>
            <person name="Casaregola S."/>
            <person name="Dequin S."/>
        </authorList>
    </citation>
    <scope>NUCLEOTIDE SEQUENCE [LARGE SCALE GENOMIC DNA]</scope>
    <source>
        <strain evidence="2">Lalvin EC1118</strain>
        <strain>Lalvin EC1118 / Prise de mousse</strain>
    </source>
</reference>
<keyword evidence="1" id="KW-1133">Transmembrane helix</keyword>
<name>C8Z7I2_YEAS8</name>
<dbReference type="AlphaFoldDB" id="C8Z7I2"/>
<keyword evidence="1" id="KW-0472">Membrane</keyword>
<feature type="transmembrane region" description="Helical" evidence="1">
    <location>
        <begin position="44"/>
        <end position="62"/>
    </location>
</feature>
<sequence>MWYSFYTKLHRPVLLRHSLPPVVFGLLLRIDLPLRNRIFRRLKLFFLVFRRLFSWFLVLLPSPRFFSPITL</sequence>
<accession>C8Z7I2</accession>
<organism evidence="2">
    <name type="scientific">Saccharomyces cerevisiae (strain Lalvin EC1118 / Prise de mousse)</name>
    <name type="common">Baker's yeast</name>
    <dbReference type="NCBI Taxonomy" id="643680"/>
    <lineage>
        <taxon>Eukaryota</taxon>
        <taxon>Fungi</taxon>
        <taxon>Dikarya</taxon>
        <taxon>Ascomycota</taxon>
        <taxon>Saccharomycotina</taxon>
        <taxon>Saccharomycetes</taxon>
        <taxon>Saccharomycetales</taxon>
        <taxon>Saccharomycetaceae</taxon>
        <taxon>Saccharomyces</taxon>
    </lineage>
</organism>
<dbReference type="HOGENOM" id="CLU_2741464_0_0_1"/>
<dbReference type="EMBL" id="FN393067">
    <property type="protein sequence ID" value="CAY79348.1"/>
    <property type="molecule type" value="Genomic_DNA"/>
</dbReference>
<dbReference type="SMR" id="C8Z7I2"/>
<proteinExistence type="predicted"/>
<protein>
    <submittedName>
        <fullName evidence="2">EC1118_1E8_3059p</fullName>
    </submittedName>
</protein>
<evidence type="ECO:0000256" key="1">
    <source>
        <dbReference type="SAM" id="Phobius"/>
    </source>
</evidence>
<keyword evidence="1" id="KW-0812">Transmembrane</keyword>
<evidence type="ECO:0000313" key="2">
    <source>
        <dbReference type="EMBL" id="CAY79348.1"/>
    </source>
</evidence>